<gene>
    <name evidence="1" type="ORF">GGD50_005741</name>
</gene>
<name>A0A7W8XWW7_9HYPH</name>
<keyword evidence="2" id="KW-1185">Reference proteome</keyword>
<keyword evidence="1" id="KW-0560">Oxidoreductase</keyword>
<protein>
    <submittedName>
        <fullName evidence="1">Carnitine 3-dehydrogenase</fullName>
        <ecNumber evidence="1">1.1.1.108</ecNumber>
    </submittedName>
</protein>
<dbReference type="Proteomes" id="UP000549882">
    <property type="component" value="Unassembled WGS sequence"/>
</dbReference>
<proteinExistence type="predicted"/>
<dbReference type="InterPro" id="IPR029069">
    <property type="entry name" value="HotDog_dom_sf"/>
</dbReference>
<dbReference type="SUPFAM" id="SSF54637">
    <property type="entry name" value="Thioesterase/thiol ester dehydrase-isomerase"/>
    <property type="match status" value="1"/>
</dbReference>
<dbReference type="CDD" id="cd00586">
    <property type="entry name" value="4HBT"/>
    <property type="match status" value="1"/>
</dbReference>
<accession>A0A7W8XWW7</accession>
<sequence length="171" mass="19782">MTDLTFETTAIDDRPQENALLTLETVVDEGWIDYNGHMTEWQYYKLLADAGENFLRAMGFSEEYRLRGFSFFSVEGHLRNLKECRLGTPIRIFTETIGVDDLRLHIYQYVINEARDIVLATGEHMMIHVDTVRRRAVPVDDYMKGCLQRALVKWRPLKMPKGLHASITAAV</sequence>
<dbReference type="GO" id="GO:0047728">
    <property type="term" value="F:carnitine 3-dehydrogenase activity"/>
    <property type="evidence" value="ECO:0007669"/>
    <property type="project" value="UniProtKB-EC"/>
</dbReference>
<dbReference type="RefSeq" id="WP_107107329.1">
    <property type="nucleotide sequence ID" value="NZ_JACHBI010000016.1"/>
</dbReference>
<dbReference type="AlphaFoldDB" id="A0A7W8XWW7"/>
<evidence type="ECO:0000313" key="1">
    <source>
        <dbReference type="EMBL" id="MBB5577092.1"/>
    </source>
</evidence>
<dbReference type="EC" id="1.1.1.108" evidence="1"/>
<dbReference type="EMBL" id="JACHBI010000016">
    <property type="protein sequence ID" value="MBB5577092.1"/>
    <property type="molecule type" value="Genomic_DNA"/>
</dbReference>
<evidence type="ECO:0000313" key="2">
    <source>
        <dbReference type="Proteomes" id="UP000549882"/>
    </source>
</evidence>
<organism evidence="1 2">
    <name type="scientific">Rhizobium paranaense</name>
    <dbReference type="NCBI Taxonomy" id="1650438"/>
    <lineage>
        <taxon>Bacteria</taxon>
        <taxon>Pseudomonadati</taxon>
        <taxon>Pseudomonadota</taxon>
        <taxon>Alphaproteobacteria</taxon>
        <taxon>Hyphomicrobiales</taxon>
        <taxon>Rhizobiaceae</taxon>
        <taxon>Rhizobium/Agrobacterium group</taxon>
        <taxon>Rhizobium</taxon>
    </lineage>
</organism>
<comment type="caution">
    <text evidence="1">The sequence shown here is derived from an EMBL/GenBank/DDBJ whole genome shotgun (WGS) entry which is preliminary data.</text>
</comment>
<dbReference type="Pfam" id="PF13279">
    <property type="entry name" value="4HBT_2"/>
    <property type="match status" value="1"/>
</dbReference>
<dbReference type="Gene3D" id="3.10.129.10">
    <property type="entry name" value="Hotdog Thioesterase"/>
    <property type="match status" value="1"/>
</dbReference>
<reference evidence="1 2" key="1">
    <citation type="submission" date="2020-08" db="EMBL/GenBank/DDBJ databases">
        <title>Genomic Encyclopedia of Type Strains, Phase IV (KMG-V): Genome sequencing to study the core and pangenomes of soil and plant-associated prokaryotes.</title>
        <authorList>
            <person name="Whitman W."/>
        </authorList>
    </citation>
    <scope>NUCLEOTIDE SEQUENCE [LARGE SCALE GENOMIC DNA]</scope>
    <source>
        <strain evidence="1 2">SEMIA 4064</strain>
    </source>
</reference>